<dbReference type="SMART" id="SM01142">
    <property type="entry name" value="DSHCT"/>
    <property type="match status" value="1"/>
</dbReference>
<dbReference type="Gene3D" id="3.40.50.300">
    <property type="entry name" value="P-loop containing nucleotide triphosphate hydrolases"/>
    <property type="match status" value="2"/>
</dbReference>
<gene>
    <name evidence="7" type="ORF">BJ554DRAFT_5885</name>
</gene>
<dbReference type="Pfam" id="PF08148">
    <property type="entry name" value="DSHCT"/>
    <property type="match status" value="1"/>
</dbReference>
<sequence>MVDYAAAYLDWRNAEEGLGGRGFARQDSGFVASRRGAEKRAAWDDDDNGSDAGASDPAPESPKRSKLAELVDSLVQDVFVKDHVRGSLYMTAMFHRRWGRDPTLLCTWPHLGAGLLRYSSSPAAHRFGTRSPFRPATRTGDRRGTARRVCARQRPYLSGEDGRIGVRHRPGAAEKPARYIHESHKGDAGAEKGKRDGLRFDLRLAVQSGYRVLTASGFTCKWVIYDEVHYLRDPVRGVVWEETLILLPSHMRHVFLSATVPNAMEFAKWIIKVHEQPCHVVYTKKRPVPLRHYIQRFPGDGMTLAMDEYGDIMHQNVDKVLSKPGQGPHRPLGKRELLRIVQGILAQREHPIIVFSFGRKTTSAYGEFLAETINMNTPEEMRMVDQHFHEVVTARLSRDDLALPQIRDCLSILRRGIAVHHAGNLKAARRADTSTRYAVERLFQAGLIKILCATETFAMGVNMPARTVIFSSQSKFDGVSHRWLNSGDVYDIVDVAWTTSQCEADRLDSAFHLGYHMVLKLLGARKLTPEYMLEQSFSQFQATSSLPLLDADVKGLERRLAKTPSDPEMAEYIRLIDQSRALRNELAQLITGDPRNAAPFLRALREGMLVYITTQHGDLGWGVVAGRSINEVRVRVKLCALYFFGFPAPVLPDGSGSRRFPLQISVQPTQSLLTVQLVCKQRKAGGPRKLEEWETIYPLENNPQLRTVDFPLRFVRDFSSMTTDYIPPRRPAVKAEQKAILSRIVQINESSTPPAYADPVIYMGIFAPEVKKLAEQIRPIAQMVDRHPVRVRHDFIVSMEREIARRELVQQIEDAKAKLEDAKSVKRRELGGRKAILHRRRFIDDDERLTFKGNVGIHFKVKDELVLTELLMDRTLESLTSELLVALLSVFVIEDGDKLGSGILRPCLDHIQQIADEIFAQSKELGLPMTAADDRYYKQMASPILM</sequence>
<keyword evidence="2" id="KW-0378">Hydrolase</keyword>
<keyword evidence="3" id="KW-0347">Helicase</keyword>
<feature type="non-terminal residue" evidence="7">
    <location>
        <position position="946"/>
    </location>
</feature>
<dbReference type="GO" id="GO:0016787">
    <property type="term" value="F:hydrolase activity"/>
    <property type="evidence" value="ECO:0007669"/>
    <property type="project" value="UniProtKB-KW"/>
</dbReference>
<comment type="caution">
    <text evidence="7">The sequence shown here is derived from an EMBL/GenBank/DDBJ whole genome shotgun (WGS) entry which is preliminary data.</text>
</comment>
<evidence type="ECO:0000256" key="2">
    <source>
        <dbReference type="ARBA" id="ARBA00022801"/>
    </source>
</evidence>
<keyword evidence="4" id="KW-0067">ATP-binding</keyword>
<feature type="region of interest" description="Disordered" evidence="5">
    <location>
        <begin position="39"/>
        <end position="65"/>
    </location>
</feature>
<evidence type="ECO:0000259" key="6">
    <source>
        <dbReference type="SMART" id="SM01142"/>
    </source>
</evidence>
<evidence type="ECO:0000256" key="1">
    <source>
        <dbReference type="ARBA" id="ARBA00022741"/>
    </source>
</evidence>
<evidence type="ECO:0000313" key="8">
    <source>
        <dbReference type="Proteomes" id="UP000673691"/>
    </source>
</evidence>
<reference evidence="7 8" key="1">
    <citation type="journal article" name="Sci. Rep.">
        <title>Genome-scale phylogenetic analyses confirm Olpidium as the closest living zoosporic fungus to the non-flagellated, terrestrial fungi.</title>
        <authorList>
            <person name="Chang Y."/>
            <person name="Rochon D."/>
            <person name="Sekimoto S."/>
            <person name="Wang Y."/>
            <person name="Chovatia M."/>
            <person name="Sandor L."/>
            <person name="Salamov A."/>
            <person name="Grigoriev I.V."/>
            <person name="Stajich J.E."/>
            <person name="Spatafora J.W."/>
        </authorList>
    </citation>
    <scope>NUCLEOTIDE SEQUENCE [LARGE SCALE GENOMIC DNA]</scope>
    <source>
        <strain evidence="7">S191</strain>
    </source>
</reference>
<keyword evidence="8" id="KW-1185">Reference proteome</keyword>
<dbReference type="GO" id="GO:0004386">
    <property type="term" value="F:helicase activity"/>
    <property type="evidence" value="ECO:0007669"/>
    <property type="project" value="UniProtKB-KW"/>
</dbReference>
<dbReference type="Gene3D" id="1.10.3380.30">
    <property type="match status" value="1"/>
</dbReference>
<dbReference type="InterPro" id="IPR048392">
    <property type="entry name" value="MTR4-like_stalk"/>
</dbReference>
<dbReference type="InterPro" id="IPR050699">
    <property type="entry name" value="RNA-DNA_Helicase"/>
</dbReference>
<dbReference type="PANTHER" id="PTHR12131">
    <property type="entry name" value="ATP-DEPENDENT RNA AND DNA HELICASE"/>
    <property type="match status" value="1"/>
</dbReference>
<dbReference type="OrthoDB" id="64767at2759"/>
<keyword evidence="1" id="KW-0547">Nucleotide-binding</keyword>
<proteinExistence type="predicted"/>
<dbReference type="InterPro" id="IPR027417">
    <property type="entry name" value="P-loop_NTPase"/>
</dbReference>
<dbReference type="Pfam" id="PF21408">
    <property type="entry name" value="MTR4-like_stalk"/>
    <property type="match status" value="1"/>
</dbReference>
<accession>A0A8H8DKG0</accession>
<dbReference type="EMBL" id="JAEFCI010003022">
    <property type="protein sequence ID" value="KAG5461859.1"/>
    <property type="molecule type" value="Genomic_DNA"/>
</dbReference>
<name>A0A8H8DKG0_9FUNG</name>
<evidence type="ECO:0000256" key="5">
    <source>
        <dbReference type="SAM" id="MobiDB-lite"/>
    </source>
</evidence>
<protein>
    <recommendedName>
        <fullName evidence="6">ATP-dependent RNA helicase Ski2/MTR4 C-terminal domain-containing protein</fullName>
    </recommendedName>
</protein>
<dbReference type="PANTHER" id="PTHR12131:SF1">
    <property type="entry name" value="ATP-DEPENDENT RNA HELICASE SUPV3L1, MITOCHONDRIAL-RELATED"/>
    <property type="match status" value="1"/>
</dbReference>
<dbReference type="SUPFAM" id="SSF52540">
    <property type="entry name" value="P-loop containing nucleoside triphosphate hydrolases"/>
    <property type="match status" value="2"/>
</dbReference>
<organism evidence="7 8">
    <name type="scientific">Olpidium bornovanus</name>
    <dbReference type="NCBI Taxonomy" id="278681"/>
    <lineage>
        <taxon>Eukaryota</taxon>
        <taxon>Fungi</taxon>
        <taxon>Fungi incertae sedis</taxon>
        <taxon>Olpidiomycota</taxon>
        <taxon>Olpidiomycotina</taxon>
        <taxon>Olpidiomycetes</taxon>
        <taxon>Olpidiales</taxon>
        <taxon>Olpidiaceae</taxon>
        <taxon>Olpidium</taxon>
    </lineage>
</organism>
<dbReference type="InterPro" id="IPR012961">
    <property type="entry name" value="Ski2/MTR4_C"/>
</dbReference>
<evidence type="ECO:0000256" key="4">
    <source>
        <dbReference type="ARBA" id="ARBA00022840"/>
    </source>
</evidence>
<dbReference type="AlphaFoldDB" id="A0A8H8DKG0"/>
<evidence type="ECO:0000256" key="3">
    <source>
        <dbReference type="ARBA" id="ARBA00022806"/>
    </source>
</evidence>
<dbReference type="GO" id="GO:0005524">
    <property type="term" value="F:ATP binding"/>
    <property type="evidence" value="ECO:0007669"/>
    <property type="project" value="UniProtKB-KW"/>
</dbReference>
<feature type="domain" description="ATP-dependent RNA helicase Ski2/MTR4 C-terminal" evidence="6">
    <location>
        <begin position="844"/>
        <end position="946"/>
    </location>
</feature>
<dbReference type="Proteomes" id="UP000673691">
    <property type="component" value="Unassembled WGS sequence"/>
</dbReference>
<evidence type="ECO:0000313" key="7">
    <source>
        <dbReference type="EMBL" id="KAG5461859.1"/>
    </source>
</evidence>